<sequence length="356" mass="38875">MSEVEHVAPPFIGAERRPTSRLLDCLVARTRRSKQLLVADCLLLPSYNHCATSSPCHSNGVADVPDGGALATFGSGIVMGRAKKHPRGTMIGGEVDVVAASGATRNNVASSQSSLSVSQVNIQPQGQSQGSTVPATTTSHGSTTPDTSSTSESSKRGRSNSHLPPFWNSGDPDKRLKVSLNDLGSIISEDHAKLSISFGVLASMGHLLPLNYEKWSDIPIRIFLFYQNPSSNITSDDMVHMVHDATDFHDMKTDRSEANEETKNFFKLLEDAKADVYAGNKKFTMLSLIVHILQLKALYGWTDKSVEIILGMLEDLLPGDAKVPKSCYEAKILINDFWFPYETWDACPNNCMLFRG</sequence>
<keyword evidence="3" id="KW-1185">Reference proteome</keyword>
<gene>
    <name evidence="2" type="ORF">BUALT_Bualt13G0085200</name>
</gene>
<comment type="caution">
    <text evidence="2">The sequence shown here is derived from an EMBL/GenBank/DDBJ whole genome shotgun (WGS) entry which is preliminary data.</text>
</comment>
<dbReference type="PANTHER" id="PTHR10775:SF188">
    <property type="entry name" value="TRANSPOSASE-ASSOCIATED DOMAIN-CONTAINING PROTEIN"/>
    <property type="match status" value="1"/>
</dbReference>
<name>A0AAV6WL28_9LAMI</name>
<feature type="region of interest" description="Disordered" evidence="1">
    <location>
        <begin position="110"/>
        <end position="171"/>
    </location>
</feature>
<proteinExistence type="predicted"/>
<feature type="compositionally biased region" description="Low complexity" evidence="1">
    <location>
        <begin position="136"/>
        <end position="152"/>
    </location>
</feature>
<evidence type="ECO:0000313" key="2">
    <source>
        <dbReference type="EMBL" id="KAG8371414.1"/>
    </source>
</evidence>
<dbReference type="EMBL" id="WHWC01000013">
    <property type="protein sequence ID" value="KAG8371414.1"/>
    <property type="molecule type" value="Genomic_DNA"/>
</dbReference>
<reference evidence="2" key="1">
    <citation type="submission" date="2019-10" db="EMBL/GenBank/DDBJ databases">
        <authorList>
            <person name="Zhang R."/>
            <person name="Pan Y."/>
            <person name="Wang J."/>
            <person name="Ma R."/>
            <person name="Yu S."/>
        </authorList>
    </citation>
    <scope>NUCLEOTIDE SEQUENCE</scope>
    <source>
        <strain evidence="2">LA-IB0</strain>
        <tissue evidence="2">Leaf</tissue>
    </source>
</reference>
<accession>A0AAV6WL28</accession>
<protein>
    <submittedName>
        <fullName evidence="2">Uncharacterized protein</fullName>
    </submittedName>
</protein>
<evidence type="ECO:0000256" key="1">
    <source>
        <dbReference type="SAM" id="MobiDB-lite"/>
    </source>
</evidence>
<dbReference type="AlphaFoldDB" id="A0AAV6WL28"/>
<feature type="compositionally biased region" description="Polar residues" evidence="1">
    <location>
        <begin position="124"/>
        <end position="135"/>
    </location>
</feature>
<dbReference type="Proteomes" id="UP000826271">
    <property type="component" value="Unassembled WGS sequence"/>
</dbReference>
<dbReference type="PANTHER" id="PTHR10775">
    <property type="entry name" value="OS08G0208400 PROTEIN"/>
    <property type="match status" value="1"/>
</dbReference>
<evidence type="ECO:0000313" key="3">
    <source>
        <dbReference type="Proteomes" id="UP000826271"/>
    </source>
</evidence>
<organism evidence="2 3">
    <name type="scientific">Buddleja alternifolia</name>
    <dbReference type="NCBI Taxonomy" id="168488"/>
    <lineage>
        <taxon>Eukaryota</taxon>
        <taxon>Viridiplantae</taxon>
        <taxon>Streptophyta</taxon>
        <taxon>Embryophyta</taxon>
        <taxon>Tracheophyta</taxon>
        <taxon>Spermatophyta</taxon>
        <taxon>Magnoliopsida</taxon>
        <taxon>eudicotyledons</taxon>
        <taxon>Gunneridae</taxon>
        <taxon>Pentapetalae</taxon>
        <taxon>asterids</taxon>
        <taxon>lamiids</taxon>
        <taxon>Lamiales</taxon>
        <taxon>Scrophulariaceae</taxon>
        <taxon>Buddlejeae</taxon>
        <taxon>Buddleja</taxon>
    </lineage>
</organism>
<feature type="compositionally biased region" description="Low complexity" evidence="1">
    <location>
        <begin position="110"/>
        <end position="123"/>
    </location>
</feature>